<keyword evidence="5 7" id="KW-1133">Transmembrane helix</keyword>
<feature type="transmembrane region" description="Helical" evidence="7">
    <location>
        <begin position="100"/>
        <end position="118"/>
    </location>
</feature>
<dbReference type="InterPro" id="IPR022764">
    <property type="entry name" value="Peptidase_S54_rhomboid_dom"/>
</dbReference>
<evidence type="ECO:0000313" key="9">
    <source>
        <dbReference type="EMBL" id="KPK67145.1"/>
    </source>
</evidence>
<protein>
    <recommendedName>
        <fullName evidence="8">Peptidase S54 rhomboid domain-containing protein</fullName>
    </recommendedName>
</protein>
<keyword evidence="3 7" id="KW-0812">Transmembrane</keyword>
<dbReference type="Pfam" id="PF01694">
    <property type="entry name" value="Rhomboid"/>
    <property type="match status" value="1"/>
</dbReference>
<dbReference type="PANTHER" id="PTHR43731:SF14">
    <property type="entry name" value="PRESENILIN-ASSOCIATED RHOMBOID-LIKE PROTEIN, MITOCHONDRIAL"/>
    <property type="match status" value="1"/>
</dbReference>
<proteinExistence type="inferred from homology"/>
<dbReference type="GO" id="GO:0016020">
    <property type="term" value="C:membrane"/>
    <property type="evidence" value="ECO:0007669"/>
    <property type="project" value="UniProtKB-SubCell"/>
</dbReference>
<dbReference type="EMBL" id="LJUO01000238">
    <property type="protein sequence ID" value="KPK67145.1"/>
    <property type="molecule type" value="Genomic_DNA"/>
</dbReference>
<keyword evidence="6 7" id="KW-0472">Membrane</keyword>
<reference evidence="9 10" key="1">
    <citation type="journal article" date="2015" name="Microbiome">
        <title>Genomic resolution of linkages in carbon, nitrogen, and sulfur cycling among widespread estuary sediment bacteria.</title>
        <authorList>
            <person name="Baker B.J."/>
            <person name="Lazar C.S."/>
            <person name="Teske A.P."/>
            <person name="Dick G.J."/>
        </authorList>
    </citation>
    <scope>NUCLEOTIDE SEQUENCE [LARGE SCALE GENOMIC DNA]</scope>
    <source>
        <strain evidence="9">SM23_60</strain>
    </source>
</reference>
<dbReference type="PATRIC" id="fig|1703780.3.peg.92"/>
<gene>
    <name evidence="9" type="ORF">AMJ87_13870</name>
</gene>
<evidence type="ECO:0000313" key="10">
    <source>
        <dbReference type="Proteomes" id="UP000051096"/>
    </source>
</evidence>
<evidence type="ECO:0000256" key="3">
    <source>
        <dbReference type="ARBA" id="ARBA00022692"/>
    </source>
</evidence>
<dbReference type="SUPFAM" id="SSF144091">
    <property type="entry name" value="Rhomboid-like"/>
    <property type="match status" value="1"/>
</dbReference>
<feature type="transmembrane region" description="Helical" evidence="7">
    <location>
        <begin position="192"/>
        <end position="211"/>
    </location>
</feature>
<comment type="caution">
    <text evidence="9">The sequence shown here is derived from an EMBL/GenBank/DDBJ whole genome shotgun (WGS) entry which is preliminary data.</text>
</comment>
<feature type="transmembrane region" description="Helical" evidence="7">
    <location>
        <begin position="124"/>
        <end position="145"/>
    </location>
</feature>
<dbReference type="AlphaFoldDB" id="A0A0S8G2Y9"/>
<evidence type="ECO:0000256" key="7">
    <source>
        <dbReference type="SAM" id="Phobius"/>
    </source>
</evidence>
<evidence type="ECO:0000259" key="8">
    <source>
        <dbReference type="Pfam" id="PF01694"/>
    </source>
</evidence>
<feature type="domain" description="Peptidase S54 rhomboid" evidence="8">
    <location>
        <begin position="60"/>
        <end position="212"/>
    </location>
</feature>
<feature type="transmembrane region" description="Helical" evidence="7">
    <location>
        <begin position="157"/>
        <end position="180"/>
    </location>
</feature>
<dbReference type="GO" id="GO:0004252">
    <property type="term" value="F:serine-type endopeptidase activity"/>
    <property type="evidence" value="ECO:0007669"/>
    <property type="project" value="InterPro"/>
</dbReference>
<dbReference type="Gene3D" id="1.20.1540.10">
    <property type="entry name" value="Rhomboid-like"/>
    <property type="match status" value="1"/>
</dbReference>
<sequence length="225" mass="24869">MLPLKDDIRPSILPIVTYVILGINILVFLYQMSLGSALDSFFNKYGAVPYLLFHPTGVSSYTRLLTSMFMHGGFMHIFGNMLFLWIFADNIEDRLGHIRFIVFYLLCGAAGALLHAVTAPNSTVPMIGASGAISGVLGAYILIYPKARVLALIPFGFFLRVTYLPSVLFLGLWFLFQFLYGISSLGARGGGVAYFAHIGGFAMGLLFALPFRKKGKRKNIEYEIS</sequence>
<keyword evidence="4" id="KW-0378">Hydrolase</keyword>
<evidence type="ECO:0000256" key="6">
    <source>
        <dbReference type="ARBA" id="ARBA00023136"/>
    </source>
</evidence>
<comment type="similarity">
    <text evidence="2">Belongs to the peptidase S54 family.</text>
</comment>
<evidence type="ECO:0000256" key="5">
    <source>
        <dbReference type="ARBA" id="ARBA00022989"/>
    </source>
</evidence>
<evidence type="ECO:0000256" key="1">
    <source>
        <dbReference type="ARBA" id="ARBA00004141"/>
    </source>
</evidence>
<evidence type="ECO:0000256" key="4">
    <source>
        <dbReference type="ARBA" id="ARBA00022801"/>
    </source>
</evidence>
<dbReference type="InterPro" id="IPR050925">
    <property type="entry name" value="Rhomboid_protease_S54"/>
</dbReference>
<organism evidence="9 10">
    <name type="scientific">candidate division WOR_3 bacterium SM23_60</name>
    <dbReference type="NCBI Taxonomy" id="1703780"/>
    <lineage>
        <taxon>Bacteria</taxon>
        <taxon>Bacteria division WOR-3</taxon>
    </lineage>
</organism>
<evidence type="ECO:0000256" key="2">
    <source>
        <dbReference type="ARBA" id="ARBA00009045"/>
    </source>
</evidence>
<feature type="transmembrane region" description="Helical" evidence="7">
    <location>
        <begin position="12"/>
        <end position="32"/>
    </location>
</feature>
<comment type="subcellular location">
    <subcellularLocation>
        <location evidence="1">Membrane</location>
        <topology evidence="1">Multi-pass membrane protein</topology>
    </subcellularLocation>
</comment>
<dbReference type="FunFam" id="1.20.1540.10:FF:000027">
    <property type="entry name" value="Rhomboid family intramembrane serine protease"/>
    <property type="match status" value="1"/>
</dbReference>
<dbReference type="InterPro" id="IPR035952">
    <property type="entry name" value="Rhomboid-like_sf"/>
</dbReference>
<dbReference type="PANTHER" id="PTHR43731">
    <property type="entry name" value="RHOMBOID PROTEASE"/>
    <property type="match status" value="1"/>
</dbReference>
<accession>A0A0S8G2Y9</accession>
<name>A0A0S8G2Y9_UNCW3</name>
<feature type="transmembrane region" description="Helical" evidence="7">
    <location>
        <begin position="68"/>
        <end position="88"/>
    </location>
</feature>
<dbReference type="Proteomes" id="UP000051096">
    <property type="component" value="Unassembled WGS sequence"/>
</dbReference>